<comment type="similarity">
    <text evidence="1">Belongs to the RelE toxin family.</text>
</comment>
<accession>A0A937X127</accession>
<dbReference type="InterPro" id="IPR007712">
    <property type="entry name" value="RelE/ParE_toxin"/>
</dbReference>
<dbReference type="AlphaFoldDB" id="A0A937X127"/>
<organism evidence="3 4">
    <name type="scientific">Candidatus Tanganyikabacteria bacterium</name>
    <dbReference type="NCBI Taxonomy" id="2961651"/>
    <lineage>
        <taxon>Bacteria</taxon>
        <taxon>Bacillati</taxon>
        <taxon>Candidatus Sericytochromatia</taxon>
        <taxon>Candidatus Tanganyikabacteria</taxon>
    </lineage>
</organism>
<reference evidence="3 4" key="1">
    <citation type="submission" date="2019-03" db="EMBL/GenBank/DDBJ databases">
        <title>Lake Tanganyika Metagenome-Assembled Genomes (MAGs).</title>
        <authorList>
            <person name="Tran P."/>
        </authorList>
    </citation>
    <scope>NUCLEOTIDE SEQUENCE [LARGE SCALE GENOMIC DNA]</scope>
    <source>
        <strain evidence="3">K_DeepCast_65m_m2_236</strain>
    </source>
</reference>
<dbReference type="PANTHER" id="PTHR33755">
    <property type="entry name" value="TOXIN PARE1-RELATED"/>
    <property type="match status" value="1"/>
</dbReference>
<gene>
    <name evidence="3" type="ORF">FJZ00_02750</name>
</gene>
<dbReference type="Proteomes" id="UP000703893">
    <property type="component" value="Unassembled WGS sequence"/>
</dbReference>
<dbReference type="InterPro" id="IPR035093">
    <property type="entry name" value="RelE/ParE_toxin_dom_sf"/>
</dbReference>
<evidence type="ECO:0000256" key="2">
    <source>
        <dbReference type="ARBA" id="ARBA00022649"/>
    </source>
</evidence>
<evidence type="ECO:0000313" key="3">
    <source>
        <dbReference type="EMBL" id="MBM3274046.1"/>
    </source>
</evidence>
<evidence type="ECO:0000256" key="1">
    <source>
        <dbReference type="ARBA" id="ARBA00006226"/>
    </source>
</evidence>
<proteinExistence type="inferred from homology"/>
<keyword evidence="2" id="KW-1277">Toxin-antitoxin system</keyword>
<protein>
    <submittedName>
        <fullName evidence="3">Type II toxin-antitoxin system RelE/ParE family toxin</fullName>
    </submittedName>
</protein>
<dbReference type="Pfam" id="PF05016">
    <property type="entry name" value="ParE_toxin"/>
    <property type="match status" value="1"/>
</dbReference>
<evidence type="ECO:0000313" key="4">
    <source>
        <dbReference type="Proteomes" id="UP000703893"/>
    </source>
</evidence>
<sequence>MARRVDWAEAAWRDFEEAASYIARDSKYYAASFVKEVIEATRTLSLFTSKGRVVPELANPNYREVIVQSYRVIYQIPDENSIEILAVVHGARDLWILWHRESRG</sequence>
<dbReference type="PANTHER" id="PTHR33755:SF5">
    <property type="entry name" value="TYPE II TOXIN-ANTITOXIN SYSTEM RELE_PARE FAMILY TOXIN"/>
    <property type="match status" value="1"/>
</dbReference>
<dbReference type="EMBL" id="VGJX01000107">
    <property type="protein sequence ID" value="MBM3274046.1"/>
    <property type="molecule type" value="Genomic_DNA"/>
</dbReference>
<dbReference type="Gene3D" id="3.30.2310.20">
    <property type="entry name" value="RelE-like"/>
    <property type="match status" value="1"/>
</dbReference>
<comment type="caution">
    <text evidence="3">The sequence shown here is derived from an EMBL/GenBank/DDBJ whole genome shotgun (WGS) entry which is preliminary data.</text>
</comment>
<name>A0A937X127_9BACT</name>
<dbReference type="InterPro" id="IPR051803">
    <property type="entry name" value="TA_system_RelE-like_toxin"/>
</dbReference>